<evidence type="ECO:0000256" key="1">
    <source>
        <dbReference type="ARBA" id="ARBA00022722"/>
    </source>
</evidence>
<keyword evidence="8" id="KW-0238">DNA-binding</keyword>
<evidence type="ECO:0000256" key="2">
    <source>
        <dbReference type="ARBA" id="ARBA00022741"/>
    </source>
</evidence>
<keyword evidence="4" id="KW-0378">Hydrolase</keyword>
<keyword evidence="3" id="KW-0227">DNA damage</keyword>
<organism evidence="11 12">
    <name type="scientific">Leptospira ryugenii</name>
    <dbReference type="NCBI Taxonomy" id="1917863"/>
    <lineage>
        <taxon>Bacteria</taxon>
        <taxon>Pseudomonadati</taxon>
        <taxon>Spirochaetota</taxon>
        <taxon>Spirochaetia</taxon>
        <taxon>Leptospirales</taxon>
        <taxon>Leptospiraceae</taxon>
        <taxon>Leptospira</taxon>
    </lineage>
</organism>
<dbReference type="Pfam" id="PF04257">
    <property type="entry name" value="Exonuc_V_gamma"/>
    <property type="match status" value="1"/>
</dbReference>
<comment type="caution">
    <text evidence="11">The sequence shown here is derived from an EMBL/GenBank/DDBJ whole genome shotgun (WGS) entry which is preliminary data.</text>
</comment>
<keyword evidence="2" id="KW-0547">Nucleotide-binding</keyword>
<keyword evidence="5" id="KW-0347">Helicase</keyword>
<dbReference type="Proteomes" id="UP000245133">
    <property type="component" value="Unassembled WGS sequence"/>
</dbReference>
<evidence type="ECO:0000256" key="6">
    <source>
        <dbReference type="ARBA" id="ARBA00022839"/>
    </source>
</evidence>
<dbReference type="PANTHER" id="PTHR30591">
    <property type="entry name" value="RECBCD ENZYME SUBUNIT RECC"/>
    <property type="match status" value="1"/>
</dbReference>
<dbReference type="GO" id="GO:0006310">
    <property type="term" value="P:DNA recombination"/>
    <property type="evidence" value="ECO:0007669"/>
    <property type="project" value="TreeGrafter"/>
</dbReference>
<dbReference type="GO" id="GO:0004527">
    <property type="term" value="F:exonuclease activity"/>
    <property type="evidence" value="ECO:0007669"/>
    <property type="project" value="UniProtKB-KW"/>
</dbReference>
<evidence type="ECO:0000256" key="8">
    <source>
        <dbReference type="ARBA" id="ARBA00023125"/>
    </source>
</evidence>
<evidence type="ECO:0000256" key="4">
    <source>
        <dbReference type="ARBA" id="ARBA00022801"/>
    </source>
</evidence>
<proteinExistence type="predicted"/>
<dbReference type="InterPro" id="IPR027417">
    <property type="entry name" value="P-loop_NTPase"/>
</dbReference>
<dbReference type="InterPro" id="IPR041500">
    <property type="entry name" value="RecC_C"/>
</dbReference>
<protein>
    <submittedName>
        <fullName evidence="11">Exodeoxyribonuclease V, gamma subunit domain protein</fullName>
    </submittedName>
</protein>
<dbReference type="GO" id="GO:0006281">
    <property type="term" value="P:DNA repair"/>
    <property type="evidence" value="ECO:0007669"/>
    <property type="project" value="UniProtKB-KW"/>
</dbReference>
<evidence type="ECO:0000256" key="5">
    <source>
        <dbReference type="ARBA" id="ARBA00022806"/>
    </source>
</evidence>
<keyword evidence="1" id="KW-0540">Nuclease</keyword>
<evidence type="ECO:0000256" key="7">
    <source>
        <dbReference type="ARBA" id="ARBA00022840"/>
    </source>
</evidence>
<name>A0A2P2E4J9_9LEPT</name>
<gene>
    <name evidence="11" type="ORF">LPTSP4_33450</name>
</gene>
<accession>A0A2P2E4J9</accession>
<dbReference type="GO" id="GO:0004386">
    <property type="term" value="F:helicase activity"/>
    <property type="evidence" value="ECO:0007669"/>
    <property type="project" value="UniProtKB-KW"/>
</dbReference>
<dbReference type="Gene3D" id="3.40.50.300">
    <property type="entry name" value="P-loop containing nucleotide triphosphate hydrolases"/>
    <property type="match status" value="2"/>
</dbReference>
<dbReference type="AlphaFoldDB" id="A0A2P2E4J9"/>
<feature type="domain" description="RecC C-terminal" evidence="10">
    <location>
        <begin position="651"/>
        <end position="755"/>
    </location>
</feature>
<dbReference type="GO" id="GO:0003677">
    <property type="term" value="F:DNA binding"/>
    <property type="evidence" value="ECO:0007669"/>
    <property type="project" value="UniProtKB-KW"/>
</dbReference>
<evidence type="ECO:0000256" key="9">
    <source>
        <dbReference type="ARBA" id="ARBA00023204"/>
    </source>
</evidence>
<evidence type="ECO:0000259" key="10">
    <source>
        <dbReference type="Pfam" id="PF17946"/>
    </source>
</evidence>
<dbReference type="EMBL" id="BFBB01000009">
    <property type="protein sequence ID" value="GBF51807.1"/>
    <property type="molecule type" value="Genomic_DNA"/>
</dbReference>
<dbReference type="PANTHER" id="PTHR30591:SF1">
    <property type="entry name" value="RECBCD ENZYME SUBUNIT RECC"/>
    <property type="match status" value="1"/>
</dbReference>
<sequence>MSRKLAAYFKDYELNRPYWIQEWDSEHQIPFFQTFNIRQSFSEMESLPYAKIQKLIYQSLFVNQESIPRGQLFLHAWDEAKIAENQSVHLFCLSNLSYVYLEFLERISKAQNIDIYFYQFSSEKLLEHAEGSEFRKWSRPHVYLNQRLKSIAQSSKPLPLEDSSSPLDLNRLKKALIGIPSTELSLSDHSVRFWNAPSRYRELEIVANDILYKLSVSEKNGEGLRLTDFAILLPDISTYRSSIEWVFDGGILVERTEKDSSTLHRQKIPYSLVDLNAKDQSNVCKALQDFWPLCHPKGFKVDNLLALLQNPLFSNRDPLFGNLEEISSIFQELSISYFDPQNKYNDASAQIEEGLKRWMSHHLLAKDRLEQEFSITGLAISESELLSILIPFWRQLKETIQSINSCLRYGELSARHLEEIVRHLVQFFQVHKTSESEIDEFTAYFAELKSWEGIRLPQEEYLELFEAITTQVFSNIKVKKGSYLSAGVSISLLQPMRPIPFKHVYIIGLGEGKFPGNLDRSPLNLRNQKQEEWDLGRREIQESLLWESIFSAQTSITFSYVGRDTKEDKIFEPCSSYLSLKKAVGSPQEIEFPITNYSSSYIHDEESLKKGFISFDFTRKWISSNDFAVDLLPKFQNTSDLALPVLPAKPKAIQHTDLISFLQDPMQFTLRKKLGMYVDLENKTLPEETFYLDNLSRYRIKSLVYDSIIPILTNPSFSYTRDQLLDIITNVISVEKRNGRFPEYAFSLVERETILSDMLSERSIWLSWKERLEGYKYFTYACVGDTGLVDPGALKLPHLLLGRDQKLFGEWKHIYKKEDHLILFYTKSIYLKMEAYRSEFPYTIIRDYFGKMSEIWVGLYFFSLSGLRAEYFLLKDQSQKKPSISLEDFGLKGLEKEHFERLLHLFTSDELYFYPRSFLQDFIAHTKTKEPLSISEKTNEHWEEFAKENFFQLKKNLSDILKLYPELEEKLGLPKLEELINFYKPLCLEGTIA</sequence>
<dbReference type="SUPFAM" id="SSF52540">
    <property type="entry name" value="P-loop containing nucleoside triphosphate hydrolases"/>
    <property type="match status" value="2"/>
</dbReference>
<dbReference type="GO" id="GO:0005524">
    <property type="term" value="F:ATP binding"/>
    <property type="evidence" value="ECO:0007669"/>
    <property type="project" value="UniProtKB-KW"/>
</dbReference>
<dbReference type="Pfam" id="PF17946">
    <property type="entry name" value="RecC_C"/>
    <property type="match status" value="1"/>
</dbReference>
<keyword evidence="12" id="KW-1185">Reference proteome</keyword>
<keyword evidence="6" id="KW-0269">Exonuclease</keyword>
<evidence type="ECO:0000256" key="3">
    <source>
        <dbReference type="ARBA" id="ARBA00022763"/>
    </source>
</evidence>
<keyword evidence="7" id="KW-0067">ATP-binding</keyword>
<reference evidence="11 12" key="1">
    <citation type="submission" date="2018-02" db="EMBL/GenBank/DDBJ databases">
        <title>Novel Leptospira species isolated from soil and water in Japan.</title>
        <authorList>
            <person name="Nakao R."/>
            <person name="Masuzawa T."/>
        </authorList>
    </citation>
    <scope>NUCLEOTIDE SEQUENCE [LARGE SCALE GENOMIC DNA]</scope>
    <source>
        <strain evidence="11 12">YH101</strain>
    </source>
</reference>
<dbReference type="InterPro" id="IPR011335">
    <property type="entry name" value="Restrct_endonuc-II-like"/>
</dbReference>
<keyword evidence="9" id="KW-0234">DNA repair</keyword>
<evidence type="ECO:0000313" key="11">
    <source>
        <dbReference type="EMBL" id="GBF51807.1"/>
    </source>
</evidence>
<evidence type="ECO:0000313" key="12">
    <source>
        <dbReference type="Proteomes" id="UP000245133"/>
    </source>
</evidence>
<dbReference type="SUPFAM" id="SSF52980">
    <property type="entry name" value="Restriction endonuclease-like"/>
    <property type="match status" value="1"/>
</dbReference>